<accession>A0A9P0QPJ3</accession>
<organism evidence="1 2">
    <name type="scientific">[Candida] railenensis</name>
    <dbReference type="NCBI Taxonomy" id="45579"/>
    <lineage>
        <taxon>Eukaryota</taxon>
        <taxon>Fungi</taxon>
        <taxon>Dikarya</taxon>
        <taxon>Ascomycota</taxon>
        <taxon>Saccharomycotina</taxon>
        <taxon>Pichiomycetes</taxon>
        <taxon>Debaryomycetaceae</taxon>
        <taxon>Kurtzmaniella</taxon>
    </lineage>
</organism>
<reference evidence="1" key="1">
    <citation type="submission" date="2022-03" db="EMBL/GenBank/DDBJ databases">
        <authorList>
            <person name="Legras J.-L."/>
            <person name="Devillers H."/>
            <person name="Grondin C."/>
        </authorList>
    </citation>
    <scope>NUCLEOTIDE SEQUENCE</scope>
    <source>
        <strain evidence="1">CLIB 1423</strain>
    </source>
</reference>
<evidence type="ECO:0000313" key="2">
    <source>
        <dbReference type="Proteomes" id="UP000837801"/>
    </source>
</evidence>
<comment type="caution">
    <text evidence="1">The sequence shown here is derived from an EMBL/GenBank/DDBJ whole genome shotgun (WGS) entry which is preliminary data.</text>
</comment>
<name>A0A9P0QPJ3_9ASCO</name>
<gene>
    <name evidence="1" type="ORF">CLIB1423_06S03972</name>
</gene>
<keyword evidence="2" id="KW-1185">Reference proteome</keyword>
<dbReference type="EMBL" id="CAKXYY010000006">
    <property type="protein sequence ID" value="CAH2352331.1"/>
    <property type="molecule type" value="Genomic_DNA"/>
</dbReference>
<evidence type="ECO:0000313" key="1">
    <source>
        <dbReference type="EMBL" id="CAH2352331.1"/>
    </source>
</evidence>
<proteinExistence type="predicted"/>
<dbReference type="Proteomes" id="UP000837801">
    <property type="component" value="Unassembled WGS sequence"/>
</dbReference>
<protein>
    <submittedName>
        <fullName evidence="1">Uncharacterized protein</fullName>
    </submittedName>
</protein>
<sequence length="183" mass="21694">MWPFSSSSTRSTDDLEKELPENLKVVFQKENPEHRQDESIEKNTKEQILVNRMIQKAQEEHKNYNFEFDQYKKNENIAKVSSINCAELQQNVLLCLKSWKATDYTFCAKEIKSHSNCLEVQTEALRKLQYDNCVDLKHCKQIRFIVDELFVKNFGSLGEKFDEDNYITFMREVEGNFENLWSS</sequence>
<dbReference type="OrthoDB" id="4072599at2759"/>
<dbReference type="AlphaFoldDB" id="A0A9P0QPJ3"/>